<feature type="binding site" evidence="1">
    <location>
        <position position="186"/>
    </location>
    <ligand>
        <name>Mn(2+)</name>
        <dbReference type="ChEBI" id="CHEBI:29035"/>
        <label>2</label>
    </ligand>
</feature>
<protein>
    <submittedName>
        <fullName evidence="3">Amidohydrolase</fullName>
    </submittedName>
</protein>
<feature type="binding site" evidence="1">
    <location>
        <position position="409"/>
    </location>
    <ligand>
        <name>Mn(2+)</name>
        <dbReference type="ChEBI" id="CHEBI:29035"/>
        <label>2</label>
    </ligand>
</feature>
<dbReference type="InterPro" id="IPR017439">
    <property type="entry name" value="Amidohydrolase"/>
</dbReference>
<feature type="domain" description="Peptidase M20 dimerisation" evidence="2">
    <location>
        <begin position="235"/>
        <end position="325"/>
    </location>
</feature>
<feature type="binding site" evidence="1">
    <location>
        <position position="210"/>
    </location>
    <ligand>
        <name>Mn(2+)</name>
        <dbReference type="ChEBI" id="CHEBI:29035"/>
        <label>2</label>
    </ligand>
</feature>
<dbReference type="Pfam" id="PF07687">
    <property type="entry name" value="M20_dimer"/>
    <property type="match status" value="1"/>
</dbReference>
<dbReference type="PANTHER" id="PTHR30575">
    <property type="entry name" value="PEPTIDASE M20"/>
    <property type="match status" value="1"/>
</dbReference>
<dbReference type="AlphaFoldDB" id="A0A9D1D5U7"/>
<dbReference type="NCBIfam" id="TIGR01891">
    <property type="entry name" value="amidohydrolases"/>
    <property type="match status" value="1"/>
</dbReference>
<dbReference type="GO" id="GO:0005737">
    <property type="term" value="C:cytoplasm"/>
    <property type="evidence" value="ECO:0007669"/>
    <property type="project" value="TreeGrafter"/>
</dbReference>
<sequence>MDIYEQIIKMTDEIADDLVAQRRDFHKYAEKGWFEMRTSSIIARKLTDMGYEVLVGDQVCKRDSRMGVPSEEELEAQYERAVAQGADPEFVPYTKGGMTGVIGILRCGEGPTVAMRFDIDALGVFEEHSSCHRPAREGFDSVNEGFMHACGHDAHATIGLGVAKVLMSIKDSLHGTVKLIFQPAEEGVRGAKAIVDNGHLDGVDYLLASHVTDKEDGDPAVVIPGSYGSLATTKYDVVFHGQAAHAGGSPELGKNVMLAVGTAILNLYAIPRHSGGASRVNVGTVVAGSGRNVIADEAKMEIEVRGETTEINQFMEDYAVNVIESAAKMHGCTCEMKLMGSAYSLASDEALMERVKDVCENHLHMPVSNLLTTKSGGSEDVSYMMRRVQEQGGQATFMRALTKEAGPGHSRIFDVDEKVLPNAVKIFCGTVYNIMSEGKSE</sequence>
<evidence type="ECO:0000313" key="4">
    <source>
        <dbReference type="Proteomes" id="UP000824250"/>
    </source>
</evidence>
<gene>
    <name evidence="3" type="ORF">IAB28_07000</name>
</gene>
<dbReference type="PANTHER" id="PTHR30575:SF3">
    <property type="entry name" value="PEPTIDASE M20 DIMERISATION DOMAIN-CONTAINING PROTEIN"/>
    <property type="match status" value="1"/>
</dbReference>
<dbReference type="PIRSF" id="PIRSF005962">
    <property type="entry name" value="Pept_M20D_amidohydro"/>
    <property type="match status" value="1"/>
</dbReference>
<dbReference type="InterPro" id="IPR052030">
    <property type="entry name" value="Peptidase_M20/M20A_hydrolases"/>
</dbReference>
<evidence type="ECO:0000259" key="2">
    <source>
        <dbReference type="Pfam" id="PF07687"/>
    </source>
</evidence>
<dbReference type="Proteomes" id="UP000824250">
    <property type="component" value="Unassembled WGS sequence"/>
</dbReference>
<name>A0A9D1D5U7_9FIRM</name>
<proteinExistence type="predicted"/>
<reference evidence="3" key="2">
    <citation type="journal article" date="2021" name="PeerJ">
        <title>Extensive microbial diversity within the chicken gut microbiome revealed by metagenomics and culture.</title>
        <authorList>
            <person name="Gilroy R."/>
            <person name="Ravi A."/>
            <person name="Getino M."/>
            <person name="Pursley I."/>
            <person name="Horton D.L."/>
            <person name="Alikhan N.F."/>
            <person name="Baker D."/>
            <person name="Gharbi K."/>
            <person name="Hall N."/>
            <person name="Watson M."/>
            <person name="Adriaenssens E.M."/>
            <person name="Foster-Nyarko E."/>
            <person name="Jarju S."/>
            <person name="Secka A."/>
            <person name="Antonio M."/>
            <person name="Oren A."/>
            <person name="Chaudhuri R.R."/>
            <person name="La Ragione R."/>
            <person name="Hildebrand F."/>
            <person name="Pallen M.J."/>
        </authorList>
    </citation>
    <scope>NUCLEOTIDE SEQUENCE</scope>
    <source>
        <strain evidence="3">CHK180-2868</strain>
    </source>
</reference>
<dbReference type="InterPro" id="IPR011650">
    <property type="entry name" value="Peptidase_M20_dimer"/>
</dbReference>
<dbReference type="EMBL" id="DVGC01000038">
    <property type="protein sequence ID" value="HIR05698.1"/>
    <property type="molecule type" value="Genomic_DNA"/>
</dbReference>
<comment type="cofactor">
    <cofactor evidence="1">
        <name>Mn(2+)</name>
        <dbReference type="ChEBI" id="CHEBI:29035"/>
    </cofactor>
    <text evidence="1">The Mn(2+) ion enhances activity.</text>
</comment>
<dbReference type="GO" id="GO:0016805">
    <property type="term" value="F:dipeptidase activity"/>
    <property type="evidence" value="ECO:0007669"/>
    <property type="project" value="TreeGrafter"/>
</dbReference>
<accession>A0A9D1D5U7</accession>
<keyword evidence="1" id="KW-0479">Metal-binding</keyword>
<dbReference type="GO" id="GO:0046872">
    <property type="term" value="F:metal ion binding"/>
    <property type="evidence" value="ECO:0007669"/>
    <property type="project" value="UniProtKB-KW"/>
</dbReference>
<dbReference type="Gene3D" id="3.40.630.10">
    <property type="entry name" value="Zn peptidases"/>
    <property type="match status" value="1"/>
</dbReference>
<dbReference type="SUPFAM" id="SSF53187">
    <property type="entry name" value="Zn-dependent exopeptidases"/>
    <property type="match status" value="1"/>
</dbReference>
<dbReference type="InterPro" id="IPR002933">
    <property type="entry name" value="Peptidase_M20"/>
</dbReference>
<organism evidence="3 4">
    <name type="scientific">Candidatus Copromonas faecavium</name>
    <name type="common">nom. illeg.</name>
    <dbReference type="NCBI Taxonomy" id="2840740"/>
    <lineage>
        <taxon>Bacteria</taxon>
        <taxon>Bacillati</taxon>
        <taxon>Bacillota</taxon>
        <taxon>Clostridia</taxon>
        <taxon>Lachnospirales</taxon>
        <taxon>Lachnospiraceae</taxon>
        <taxon>Candidatus Copromonas (nom. illeg.)</taxon>
    </lineage>
</organism>
<reference evidence="3" key="1">
    <citation type="submission" date="2020-10" db="EMBL/GenBank/DDBJ databases">
        <authorList>
            <person name="Gilroy R."/>
        </authorList>
    </citation>
    <scope>NUCLEOTIDE SEQUENCE</scope>
    <source>
        <strain evidence="3">CHK180-2868</strain>
    </source>
</reference>
<comment type="caution">
    <text evidence="3">The sequence shown here is derived from an EMBL/GenBank/DDBJ whole genome shotgun (WGS) entry which is preliminary data.</text>
</comment>
<evidence type="ECO:0000313" key="3">
    <source>
        <dbReference type="EMBL" id="HIR05698.1"/>
    </source>
</evidence>
<dbReference type="GO" id="GO:0046657">
    <property type="term" value="P:folic acid catabolic process"/>
    <property type="evidence" value="ECO:0007669"/>
    <property type="project" value="TreeGrafter"/>
</dbReference>
<feature type="binding site" evidence="1">
    <location>
        <position position="150"/>
    </location>
    <ligand>
        <name>Mn(2+)</name>
        <dbReference type="ChEBI" id="CHEBI:29035"/>
        <label>2</label>
    </ligand>
</feature>
<dbReference type="Pfam" id="PF01546">
    <property type="entry name" value="Peptidase_M20"/>
    <property type="match status" value="1"/>
</dbReference>
<dbReference type="InterPro" id="IPR036264">
    <property type="entry name" value="Bact_exopeptidase_dim_dom"/>
</dbReference>
<dbReference type="SUPFAM" id="SSF55031">
    <property type="entry name" value="Bacterial exopeptidase dimerisation domain"/>
    <property type="match status" value="1"/>
</dbReference>
<dbReference type="GO" id="GO:0071713">
    <property type="term" value="F:para-aminobenzoyl-glutamate hydrolase activity"/>
    <property type="evidence" value="ECO:0007669"/>
    <property type="project" value="TreeGrafter"/>
</dbReference>
<evidence type="ECO:0000256" key="1">
    <source>
        <dbReference type="PIRSR" id="PIRSR005962-1"/>
    </source>
</evidence>
<feature type="binding site" evidence="1">
    <location>
        <position position="152"/>
    </location>
    <ligand>
        <name>Mn(2+)</name>
        <dbReference type="ChEBI" id="CHEBI:29035"/>
        <label>2</label>
    </ligand>
</feature>
<keyword evidence="1" id="KW-0464">Manganese</keyword>